<sequence>MSSERIDLTGEKEKGRGNYTLRPRAVMYPMAQDTTGAPQKHNNFIVINVGKAAITAEVEYGTREIRLGVLAKRSIQPGEEVALELGDGKFEVTALKITNATKTKAAFQVEGGESVLPKSVTEHYSELLGTAG</sequence>
<evidence type="ECO:0000313" key="1">
    <source>
        <dbReference type="EMBL" id="CAG9864002.1"/>
    </source>
</evidence>
<organism evidence="1 2">
    <name type="scientific">Phyllotreta striolata</name>
    <name type="common">Striped flea beetle</name>
    <name type="synonym">Crioceris striolata</name>
    <dbReference type="NCBI Taxonomy" id="444603"/>
    <lineage>
        <taxon>Eukaryota</taxon>
        <taxon>Metazoa</taxon>
        <taxon>Ecdysozoa</taxon>
        <taxon>Arthropoda</taxon>
        <taxon>Hexapoda</taxon>
        <taxon>Insecta</taxon>
        <taxon>Pterygota</taxon>
        <taxon>Neoptera</taxon>
        <taxon>Endopterygota</taxon>
        <taxon>Coleoptera</taxon>
        <taxon>Polyphaga</taxon>
        <taxon>Cucujiformia</taxon>
        <taxon>Chrysomeloidea</taxon>
        <taxon>Chrysomelidae</taxon>
        <taxon>Galerucinae</taxon>
        <taxon>Alticini</taxon>
        <taxon>Phyllotreta</taxon>
    </lineage>
</organism>
<reference evidence="1" key="1">
    <citation type="submission" date="2022-01" db="EMBL/GenBank/DDBJ databases">
        <authorList>
            <person name="King R."/>
        </authorList>
    </citation>
    <scope>NUCLEOTIDE SEQUENCE</scope>
</reference>
<keyword evidence="2" id="KW-1185">Reference proteome</keyword>
<dbReference type="OrthoDB" id="10382697at2759"/>
<dbReference type="EMBL" id="OU900100">
    <property type="protein sequence ID" value="CAG9864002.1"/>
    <property type="molecule type" value="Genomic_DNA"/>
</dbReference>
<protein>
    <submittedName>
        <fullName evidence="1">Uncharacterized protein</fullName>
    </submittedName>
</protein>
<accession>A0A9N9XQY2</accession>
<dbReference type="Proteomes" id="UP001153712">
    <property type="component" value="Chromosome 7"/>
</dbReference>
<name>A0A9N9XQY2_PHYSR</name>
<evidence type="ECO:0000313" key="2">
    <source>
        <dbReference type="Proteomes" id="UP001153712"/>
    </source>
</evidence>
<dbReference type="AlphaFoldDB" id="A0A9N9XQY2"/>
<gene>
    <name evidence="1" type="ORF">PHYEVI_LOCUS10271</name>
</gene>
<proteinExistence type="predicted"/>